<dbReference type="GO" id="GO:0003677">
    <property type="term" value="F:DNA binding"/>
    <property type="evidence" value="ECO:0007669"/>
    <property type="project" value="InterPro"/>
</dbReference>
<accession>A0AA48GVK2</accession>
<dbReference type="NCBIfam" id="TIGR01764">
    <property type="entry name" value="excise"/>
    <property type="match status" value="1"/>
</dbReference>
<dbReference type="Pfam" id="PF12728">
    <property type="entry name" value="HTH_17"/>
    <property type="match status" value="1"/>
</dbReference>
<dbReference type="Proteomes" id="UP001228113">
    <property type="component" value="Chromosome"/>
</dbReference>
<dbReference type="InterPro" id="IPR041657">
    <property type="entry name" value="HTH_17"/>
</dbReference>
<name>A0AA48GVK2_9BACT</name>
<evidence type="ECO:0000313" key="2">
    <source>
        <dbReference type="EMBL" id="BDU78417.1"/>
    </source>
</evidence>
<dbReference type="EMBL" id="AP027081">
    <property type="protein sequence ID" value="BDU78417.1"/>
    <property type="molecule type" value="Genomic_DNA"/>
</dbReference>
<dbReference type="AlphaFoldDB" id="A0AA48GVK2"/>
<gene>
    <name evidence="2" type="ORF">METESE_33750</name>
</gene>
<dbReference type="InterPro" id="IPR009061">
    <property type="entry name" value="DNA-bd_dom_put_sf"/>
</dbReference>
<reference evidence="2" key="1">
    <citation type="journal article" date="2023" name="Int. J. Syst. Evol. Microbiol.">
        <title>Mesoterricola silvestris gen. nov., sp. nov., Mesoterricola sediminis sp. nov., Geothrix oryzae sp. nov., Geothrix edaphica sp. nov., Geothrix rubra sp. nov., and Geothrix limicola sp. nov., six novel members of Acidobacteriota isolated from soils.</title>
        <authorList>
            <person name="Itoh H."/>
            <person name="Sugisawa Y."/>
            <person name="Mise K."/>
            <person name="Xu Z."/>
            <person name="Kuniyasu M."/>
            <person name="Ushijima N."/>
            <person name="Kawano K."/>
            <person name="Kobayashi E."/>
            <person name="Shiratori Y."/>
            <person name="Masuda Y."/>
            <person name="Senoo K."/>
        </authorList>
    </citation>
    <scope>NUCLEOTIDE SEQUENCE</scope>
    <source>
        <strain evidence="2">W786</strain>
    </source>
</reference>
<dbReference type="RefSeq" id="WP_316410702.1">
    <property type="nucleotide sequence ID" value="NZ_AP027081.1"/>
</dbReference>
<dbReference type="KEGG" id="msea:METESE_33750"/>
<dbReference type="InterPro" id="IPR010093">
    <property type="entry name" value="SinI_DNA-bd"/>
</dbReference>
<dbReference type="Gene3D" id="1.10.1660.10">
    <property type="match status" value="1"/>
</dbReference>
<dbReference type="SUPFAM" id="SSF46955">
    <property type="entry name" value="Putative DNA-binding domain"/>
    <property type="match status" value="1"/>
</dbReference>
<evidence type="ECO:0000313" key="3">
    <source>
        <dbReference type="Proteomes" id="UP001228113"/>
    </source>
</evidence>
<feature type="domain" description="Helix-turn-helix" evidence="1">
    <location>
        <begin position="18"/>
        <end position="54"/>
    </location>
</feature>
<evidence type="ECO:0000259" key="1">
    <source>
        <dbReference type="Pfam" id="PF12728"/>
    </source>
</evidence>
<organism evidence="2 3">
    <name type="scientific">Mesoterricola sediminis</name>
    <dbReference type="NCBI Taxonomy" id="2927980"/>
    <lineage>
        <taxon>Bacteria</taxon>
        <taxon>Pseudomonadati</taxon>
        <taxon>Acidobacteriota</taxon>
        <taxon>Holophagae</taxon>
        <taxon>Holophagales</taxon>
        <taxon>Holophagaceae</taxon>
        <taxon>Mesoterricola</taxon>
    </lineage>
</organism>
<protein>
    <recommendedName>
        <fullName evidence="1">Helix-turn-helix domain-containing protein</fullName>
    </recommendedName>
</protein>
<keyword evidence="3" id="KW-1185">Reference proteome</keyword>
<proteinExistence type="predicted"/>
<sequence>MLFNDLLSAKGLPDEPLYHPKEAAQLLGVTQTTINAWLRDGRLDGFKAGKHWKYVSRQSLQVLVEGVPRV</sequence>